<evidence type="ECO:0000313" key="2">
    <source>
        <dbReference type="Proteomes" id="UP000240883"/>
    </source>
</evidence>
<protein>
    <submittedName>
        <fullName evidence="1">Uncharacterized protein</fullName>
    </submittedName>
</protein>
<proteinExistence type="predicted"/>
<evidence type="ECO:0000313" key="1">
    <source>
        <dbReference type="EMBL" id="PSN74898.1"/>
    </source>
</evidence>
<organism evidence="1 2">
    <name type="scientific">Corynespora cassiicola Philippines</name>
    <dbReference type="NCBI Taxonomy" id="1448308"/>
    <lineage>
        <taxon>Eukaryota</taxon>
        <taxon>Fungi</taxon>
        <taxon>Dikarya</taxon>
        <taxon>Ascomycota</taxon>
        <taxon>Pezizomycotina</taxon>
        <taxon>Dothideomycetes</taxon>
        <taxon>Pleosporomycetidae</taxon>
        <taxon>Pleosporales</taxon>
        <taxon>Corynesporascaceae</taxon>
        <taxon>Corynespora</taxon>
    </lineage>
</organism>
<dbReference type="EMBL" id="KZ678128">
    <property type="protein sequence ID" value="PSN74898.1"/>
    <property type="molecule type" value="Genomic_DNA"/>
</dbReference>
<gene>
    <name evidence="1" type="ORF">BS50DRAFT_26548</name>
</gene>
<dbReference type="AlphaFoldDB" id="A0A2T2PC01"/>
<keyword evidence="2" id="KW-1185">Reference proteome</keyword>
<sequence>MPYAVRPPALRYAAQLARHALALALALALACFHPVFQLSTCSDPDRTSSPMDVPVSAYQDRVPRPGRDLRPYAARPSLAISAWCYVSLCPPVTLFCLHRRLLEALRNPLPRLRRLSTCPSSRPCPDTISLLVSPRLPQTLSGDRAWNRPRARLTSCTWLPIR</sequence>
<accession>A0A2T2PC01</accession>
<dbReference type="PROSITE" id="PS51257">
    <property type="entry name" value="PROKAR_LIPOPROTEIN"/>
    <property type="match status" value="1"/>
</dbReference>
<dbReference type="Proteomes" id="UP000240883">
    <property type="component" value="Unassembled WGS sequence"/>
</dbReference>
<reference evidence="1 2" key="1">
    <citation type="journal article" date="2018" name="Front. Microbiol.">
        <title>Genome-Wide Analysis of Corynespora cassiicola Leaf Fall Disease Putative Effectors.</title>
        <authorList>
            <person name="Lopez D."/>
            <person name="Ribeiro S."/>
            <person name="Label P."/>
            <person name="Fumanal B."/>
            <person name="Venisse J.S."/>
            <person name="Kohler A."/>
            <person name="de Oliveira R.R."/>
            <person name="Labutti K."/>
            <person name="Lipzen A."/>
            <person name="Lail K."/>
            <person name="Bauer D."/>
            <person name="Ohm R.A."/>
            <person name="Barry K.W."/>
            <person name="Spatafora J."/>
            <person name="Grigoriev I.V."/>
            <person name="Martin F.M."/>
            <person name="Pujade-Renaud V."/>
        </authorList>
    </citation>
    <scope>NUCLEOTIDE SEQUENCE [LARGE SCALE GENOMIC DNA]</scope>
    <source>
        <strain evidence="1 2">Philippines</strain>
    </source>
</reference>
<name>A0A2T2PC01_CORCC</name>